<proteinExistence type="predicted"/>
<dbReference type="AlphaFoldDB" id="A0A1I7SPD7"/>
<organism evidence="2 4">
    <name type="scientific">Bursaphelenchus xylophilus</name>
    <name type="common">Pinewood nematode worm</name>
    <name type="synonym">Aphelenchoides xylophilus</name>
    <dbReference type="NCBI Taxonomy" id="6326"/>
    <lineage>
        <taxon>Eukaryota</taxon>
        <taxon>Metazoa</taxon>
        <taxon>Ecdysozoa</taxon>
        <taxon>Nematoda</taxon>
        <taxon>Chromadorea</taxon>
        <taxon>Rhabditida</taxon>
        <taxon>Tylenchina</taxon>
        <taxon>Tylenchomorpha</taxon>
        <taxon>Aphelenchoidea</taxon>
        <taxon>Aphelenchoididae</taxon>
        <taxon>Bursaphelenchus</taxon>
    </lineage>
</organism>
<evidence type="ECO:0000313" key="3">
    <source>
        <dbReference type="Proteomes" id="UP000659654"/>
    </source>
</evidence>
<gene>
    <name evidence="1" type="ORF">BXYJ_LOCUS2485</name>
</gene>
<reference evidence="1" key="2">
    <citation type="submission" date="2020-09" db="EMBL/GenBank/DDBJ databases">
        <authorList>
            <person name="Kikuchi T."/>
        </authorList>
    </citation>
    <scope>NUCLEOTIDE SEQUENCE</scope>
    <source>
        <strain evidence="1">Ka4C1</strain>
    </source>
</reference>
<dbReference type="Proteomes" id="UP000659654">
    <property type="component" value="Unassembled WGS sequence"/>
</dbReference>
<keyword evidence="3" id="KW-1185">Reference proteome</keyword>
<dbReference type="WBParaSite" id="BXY_1492900.1">
    <property type="protein sequence ID" value="BXY_1492900.1"/>
    <property type="gene ID" value="BXY_1492900"/>
</dbReference>
<sequence length="101" mass="11127">MKRLPKESKKHCKENFCFCTAPVADFSPAAFQTASTQGPIPGVFADESAVFGFDTQVKQHNTDINGAFTAEHMINRTNPTALAVAIPHPKYISYPSRKSIR</sequence>
<dbReference type="EMBL" id="CAJFCV020000001">
    <property type="protein sequence ID" value="CAG9088569.1"/>
    <property type="molecule type" value="Genomic_DNA"/>
</dbReference>
<dbReference type="EMBL" id="CAJFDI010000001">
    <property type="protein sequence ID" value="CAD5211551.1"/>
    <property type="molecule type" value="Genomic_DNA"/>
</dbReference>
<accession>A0A1I7SPD7</accession>
<name>A0A1I7SPD7_BURXY</name>
<protein>
    <submittedName>
        <fullName evidence="1">(pine wood nematode) hypothetical protein</fullName>
    </submittedName>
</protein>
<evidence type="ECO:0000313" key="1">
    <source>
        <dbReference type="EMBL" id="CAD5211551.1"/>
    </source>
</evidence>
<dbReference type="Proteomes" id="UP000582659">
    <property type="component" value="Unassembled WGS sequence"/>
</dbReference>
<evidence type="ECO:0000313" key="4">
    <source>
        <dbReference type="WBParaSite" id="BXY_1492900.1"/>
    </source>
</evidence>
<dbReference type="Proteomes" id="UP000095284">
    <property type="component" value="Unplaced"/>
</dbReference>
<evidence type="ECO:0000313" key="2">
    <source>
        <dbReference type="Proteomes" id="UP000095284"/>
    </source>
</evidence>
<reference evidence="4" key="1">
    <citation type="submission" date="2016-11" db="UniProtKB">
        <authorList>
            <consortium name="WormBaseParasite"/>
        </authorList>
    </citation>
    <scope>IDENTIFICATION</scope>
</reference>